<sequence length="174" mass="18768">MNDATHFWHAYRTGRTRPRGRAPEPTRPGTPPPRTTWHMARRSLLRALFASATVAFTAAALSRIPAARAYGEPAGAATPQPDDGFTFDEMYAGHRIQGWPIEADGASVTAFVDGRQLDLMRRADGSYLSSVDHYESYATAREAARAAAAELGAARLAFVPVHGHEEGAARGVHA</sequence>
<evidence type="ECO:0000256" key="2">
    <source>
        <dbReference type="ARBA" id="ARBA00022729"/>
    </source>
</evidence>
<gene>
    <name evidence="6" type="ORF">Sviol_29200</name>
</gene>
<feature type="region of interest" description="Disordered" evidence="4">
    <location>
        <begin position="1"/>
        <end position="36"/>
    </location>
</feature>
<organism evidence="6 7">
    <name type="scientific">Streptomyces violascens</name>
    <dbReference type="NCBI Taxonomy" id="67381"/>
    <lineage>
        <taxon>Bacteria</taxon>
        <taxon>Bacillati</taxon>
        <taxon>Actinomycetota</taxon>
        <taxon>Actinomycetes</taxon>
        <taxon>Kitasatosporales</taxon>
        <taxon>Streptomycetaceae</taxon>
        <taxon>Streptomyces</taxon>
    </lineage>
</organism>
<evidence type="ECO:0008006" key="8">
    <source>
        <dbReference type="Google" id="ProtNLM"/>
    </source>
</evidence>
<comment type="caution">
    <text evidence="6">The sequence shown here is derived from an EMBL/GenBank/DDBJ whole genome shotgun (WGS) entry which is preliminary data.</text>
</comment>
<dbReference type="Gene3D" id="3.30.1880.10">
    <property type="entry name" value="protein ne1242 domain like"/>
    <property type="match status" value="1"/>
</dbReference>
<keyword evidence="5" id="KW-0812">Transmembrane</keyword>
<dbReference type="PROSITE" id="PS51318">
    <property type="entry name" value="TAT"/>
    <property type="match status" value="1"/>
</dbReference>
<evidence type="ECO:0000256" key="3">
    <source>
        <dbReference type="ARBA" id="ARBA00023008"/>
    </source>
</evidence>
<keyword evidence="3" id="KW-0186">Copper</keyword>
<keyword evidence="2" id="KW-0732">Signal</keyword>
<name>A0ABQ3QMK7_9ACTN</name>
<dbReference type="EMBL" id="BNDY01000006">
    <property type="protein sequence ID" value="GHI38512.1"/>
    <property type="molecule type" value="Genomic_DNA"/>
</dbReference>
<protein>
    <recommendedName>
        <fullName evidence="8">Tyrosinase co-factor protein</fullName>
    </recommendedName>
</protein>
<dbReference type="InterPro" id="IPR010928">
    <property type="entry name" value="MelC1"/>
</dbReference>
<dbReference type="InterPro" id="IPR006311">
    <property type="entry name" value="TAT_signal"/>
</dbReference>
<accession>A0ABQ3QMK7</accession>
<dbReference type="RefSeq" id="WP_226598898.1">
    <property type="nucleotide sequence ID" value="NZ_BMUA01000003.1"/>
</dbReference>
<dbReference type="Proteomes" id="UP001050808">
    <property type="component" value="Unassembled WGS sequence"/>
</dbReference>
<keyword evidence="5" id="KW-1133">Transmembrane helix</keyword>
<evidence type="ECO:0000313" key="7">
    <source>
        <dbReference type="Proteomes" id="UP001050808"/>
    </source>
</evidence>
<evidence type="ECO:0000256" key="5">
    <source>
        <dbReference type="SAM" id="Phobius"/>
    </source>
</evidence>
<dbReference type="Pfam" id="PF06236">
    <property type="entry name" value="MelC1"/>
    <property type="match status" value="1"/>
</dbReference>
<reference evidence="6" key="1">
    <citation type="submission" date="2024-05" db="EMBL/GenBank/DDBJ databases">
        <title>Whole genome shotgun sequence of Streptomyces violascens NBRC 12920.</title>
        <authorList>
            <person name="Komaki H."/>
            <person name="Tamura T."/>
        </authorList>
    </citation>
    <scope>NUCLEOTIDE SEQUENCE</scope>
    <source>
        <strain evidence="6">NBRC 12920</strain>
    </source>
</reference>
<comment type="similarity">
    <text evidence="1">Belongs to the melC1 family.</text>
</comment>
<evidence type="ECO:0000256" key="1">
    <source>
        <dbReference type="ARBA" id="ARBA00009871"/>
    </source>
</evidence>
<evidence type="ECO:0000313" key="6">
    <source>
        <dbReference type="EMBL" id="GHI38512.1"/>
    </source>
</evidence>
<dbReference type="InterPro" id="IPR023199">
    <property type="entry name" value="GriE/MELC1_sf"/>
</dbReference>
<feature type="transmembrane region" description="Helical" evidence="5">
    <location>
        <begin position="44"/>
        <end position="61"/>
    </location>
</feature>
<proteinExistence type="inferred from homology"/>
<feature type="compositionally biased region" description="Pro residues" evidence="4">
    <location>
        <begin position="25"/>
        <end position="34"/>
    </location>
</feature>
<keyword evidence="5" id="KW-0472">Membrane</keyword>
<evidence type="ECO:0000256" key="4">
    <source>
        <dbReference type="SAM" id="MobiDB-lite"/>
    </source>
</evidence>
<keyword evidence="7" id="KW-1185">Reference proteome</keyword>